<evidence type="ECO:0000313" key="2">
    <source>
        <dbReference type="EMBL" id="PIM89006.1"/>
    </source>
</evidence>
<dbReference type="RefSeq" id="WP_158410704.1">
    <property type="nucleotide sequence ID" value="NZ_CP056023.1"/>
</dbReference>
<feature type="signal peptide" evidence="1">
    <location>
        <begin position="1"/>
        <end position="19"/>
    </location>
</feature>
<dbReference type="Gene3D" id="2.20.110.10">
    <property type="entry name" value="Histone H3 K4-specific methyltransferase SET7/9 N-terminal domain"/>
    <property type="match status" value="2"/>
</dbReference>
<reference evidence="2 3" key="1">
    <citation type="submission" date="2017-08" db="EMBL/GenBank/DDBJ databases">
        <title>Analysis of Fusobacterium persistence and antibiotic response in human colorectal.</title>
        <authorList>
            <person name="Bullman S."/>
        </authorList>
    </citation>
    <scope>NUCLEOTIDE SEQUENCE [LARGE SCALE GENOMIC DNA]</scope>
    <source>
        <strain evidence="2 3">P2_CP</strain>
    </source>
</reference>
<evidence type="ECO:0000313" key="3">
    <source>
        <dbReference type="Proteomes" id="UP000230719"/>
    </source>
</evidence>
<evidence type="ECO:0008006" key="4">
    <source>
        <dbReference type="Google" id="ProtNLM"/>
    </source>
</evidence>
<dbReference type="Proteomes" id="UP000230719">
    <property type="component" value="Unassembled WGS sequence"/>
</dbReference>
<dbReference type="AlphaFoldDB" id="A0A2G9FAR8"/>
<name>A0A2G9FAR8_9FUSO</name>
<protein>
    <recommendedName>
        <fullName evidence="4">Toxin-antitoxin system YwqK family antitoxin</fullName>
    </recommendedName>
</protein>
<dbReference type="SUPFAM" id="SSF82185">
    <property type="entry name" value="Histone H3 K4-specific methyltransferase SET7/9 N-terminal domain"/>
    <property type="match status" value="1"/>
</dbReference>
<accession>A0A2G9FAR8</accession>
<dbReference type="EMBL" id="NPND01000038">
    <property type="protein sequence ID" value="PIM89006.1"/>
    <property type="molecule type" value="Genomic_DNA"/>
</dbReference>
<dbReference type="InterPro" id="IPR011652">
    <property type="entry name" value="MORN_2"/>
</dbReference>
<comment type="caution">
    <text evidence="2">The sequence shown here is derived from an EMBL/GenBank/DDBJ whole genome shotgun (WGS) entry which is preliminary data.</text>
</comment>
<proteinExistence type="predicted"/>
<dbReference type="Pfam" id="PF07661">
    <property type="entry name" value="MORN_2"/>
    <property type="match status" value="4"/>
</dbReference>
<evidence type="ECO:0000256" key="1">
    <source>
        <dbReference type="SAM" id="SignalP"/>
    </source>
</evidence>
<gene>
    <name evidence="2" type="ORF">CI114_09975</name>
</gene>
<feature type="chain" id="PRO_5030047698" description="Toxin-antitoxin system YwqK family antitoxin" evidence="1">
    <location>
        <begin position="20"/>
        <end position="178"/>
    </location>
</feature>
<keyword evidence="1" id="KW-0732">Signal</keyword>
<organism evidence="2 3">
    <name type="scientific">Fusobacterium animalis</name>
    <dbReference type="NCBI Taxonomy" id="76859"/>
    <lineage>
        <taxon>Bacteria</taxon>
        <taxon>Fusobacteriati</taxon>
        <taxon>Fusobacteriota</taxon>
        <taxon>Fusobacteriia</taxon>
        <taxon>Fusobacteriales</taxon>
        <taxon>Fusobacteriaceae</taxon>
        <taxon>Fusobacterium</taxon>
    </lineage>
</organism>
<sequence>MKKIIIGVFLLISALSFSAERVVKMENAYVDDKGIVYVIGEKTPFTGIVENYKVPPISEGDGVLEGKIPFKNGVIEGSSKLYYPSGKLASVATFKNGKVEGLQRDYYENGNLKRELPHKNGIINGVVKEYYPNGKLKIESNQKNGLPDGVSIFYDENGKVVDQATFKNGQEVDNYYLH</sequence>